<dbReference type="AlphaFoldDB" id="K9E8C3"/>
<name>K9E8C3_9LACT</name>
<dbReference type="InterPro" id="IPR016181">
    <property type="entry name" value="Acyl_CoA_acyltransferase"/>
</dbReference>
<protein>
    <recommendedName>
        <fullName evidence="1">N-acetyltransferase domain-containing protein</fullName>
    </recommendedName>
</protein>
<feature type="domain" description="N-acetyltransferase" evidence="1">
    <location>
        <begin position="8"/>
        <end position="173"/>
    </location>
</feature>
<dbReference type="InterPro" id="IPR000182">
    <property type="entry name" value="GNAT_dom"/>
</dbReference>
<proteinExistence type="predicted"/>
<sequence length="175" mass="19587">MQANKDALHLVEVTPLFQQQVMAFRDSFGPGPIHGGFGLKEANTFKDWYHFVQQCKTKDTVPKGMVPASSYLLLNHREMVGIVNLRHRLNEGLLYDGGHIGYSIRPSYRGRGYGKKILSLCLDQARAIGLTSVLLTVKTDNMASIRVVKANGGRLENQVKARSGQLVNRYWIDLS</sequence>
<dbReference type="EMBL" id="AGXA01000020">
    <property type="protein sequence ID" value="EKU93429.1"/>
    <property type="molecule type" value="Genomic_DNA"/>
</dbReference>
<dbReference type="GO" id="GO:0016747">
    <property type="term" value="F:acyltransferase activity, transferring groups other than amino-acyl groups"/>
    <property type="evidence" value="ECO:0007669"/>
    <property type="project" value="InterPro"/>
</dbReference>
<dbReference type="HOGENOM" id="CLU_113231_1_0_9"/>
<dbReference type="PROSITE" id="PS51186">
    <property type="entry name" value="GNAT"/>
    <property type="match status" value="1"/>
</dbReference>
<dbReference type="PANTHER" id="PTHR39173:SF1">
    <property type="entry name" value="ACETYLTRANSFERASE"/>
    <property type="match status" value="1"/>
</dbReference>
<dbReference type="Proteomes" id="UP000009875">
    <property type="component" value="Unassembled WGS sequence"/>
</dbReference>
<dbReference type="Pfam" id="PF13302">
    <property type="entry name" value="Acetyltransf_3"/>
    <property type="match status" value="1"/>
</dbReference>
<reference evidence="2 3" key="1">
    <citation type="submission" date="2012-09" db="EMBL/GenBank/DDBJ databases">
        <title>The Genome Sequence of Alloiococcus otitis ATCC 51267.</title>
        <authorList>
            <consortium name="The Broad Institute Genome Sequencing Platform"/>
            <person name="Earl A."/>
            <person name="Ward D."/>
            <person name="Feldgarden M."/>
            <person name="Gevers D."/>
            <person name="Huys G."/>
            <person name="Walker B."/>
            <person name="Young S.K."/>
            <person name="Zeng Q."/>
            <person name="Gargeya S."/>
            <person name="Fitzgerald M."/>
            <person name="Haas B."/>
            <person name="Abouelleil A."/>
            <person name="Alvarado L."/>
            <person name="Arachchi H.M."/>
            <person name="Berlin A.M."/>
            <person name="Chapman S.B."/>
            <person name="Goldberg J."/>
            <person name="Griggs A."/>
            <person name="Gujja S."/>
            <person name="Hansen M."/>
            <person name="Howarth C."/>
            <person name="Imamovic A."/>
            <person name="Larimer J."/>
            <person name="McCowen C."/>
            <person name="Montmayeur A."/>
            <person name="Murphy C."/>
            <person name="Neiman D."/>
            <person name="Pearson M."/>
            <person name="Priest M."/>
            <person name="Roberts A."/>
            <person name="Saif S."/>
            <person name="Shea T."/>
            <person name="Sisk P."/>
            <person name="Sykes S."/>
            <person name="Wortman J."/>
            <person name="Nusbaum C."/>
            <person name="Birren B."/>
        </authorList>
    </citation>
    <scope>NUCLEOTIDE SEQUENCE [LARGE SCALE GENOMIC DNA]</scope>
    <source>
        <strain evidence="2 3">ATCC 51267</strain>
    </source>
</reference>
<organism evidence="2 3">
    <name type="scientific">Alloiococcus otitis ATCC 51267</name>
    <dbReference type="NCBI Taxonomy" id="883081"/>
    <lineage>
        <taxon>Bacteria</taxon>
        <taxon>Bacillati</taxon>
        <taxon>Bacillota</taxon>
        <taxon>Bacilli</taxon>
        <taxon>Lactobacillales</taxon>
        <taxon>Carnobacteriaceae</taxon>
        <taxon>Alloiococcus</taxon>
    </lineage>
</organism>
<dbReference type="STRING" id="883081.HMPREF9698_00961"/>
<dbReference type="PATRIC" id="fig|883081.3.peg.957"/>
<keyword evidence="3" id="KW-1185">Reference proteome</keyword>
<evidence type="ECO:0000259" key="1">
    <source>
        <dbReference type="PROSITE" id="PS51186"/>
    </source>
</evidence>
<gene>
    <name evidence="2" type="ORF">HMPREF9698_00961</name>
</gene>
<evidence type="ECO:0000313" key="2">
    <source>
        <dbReference type="EMBL" id="EKU93429.1"/>
    </source>
</evidence>
<accession>K9E8C3</accession>
<dbReference type="CDD" id="cd04301">
    <property type="entry name" value="NAT_SF"/>
    <property type="match status" value="1"/>
</dbReference>
<dbReference type="OrthoDB" id="9797989at2"/>
<comment type="caution">
    <text evidence="2">The sequence shown here is derived from an EMBL/GenBank/DDBJ whole genome shotgun (WGS) entry which is preliminary data.</text>
</comment>
<dbReference type="RefSeq" id="WP_003777932.1">
    <property type="nucleotide sequence ID" value="NZ_JH992959.1"/>
</dbReference>
<dbReference type="eggNOG" id="COG3981">
    <property type="taxonomic scope" value="Bacteria"/>
</dbReference>
<dbReference type="PANTHER" id="PTHR39173">
    <property type="entry name" value="ACETYLTRANSFERASE"/>
    <property type="match status" value="1"/>
</dbReference>
<dbReference type="Gene3D" id="3.40.630.30">
    <property type="match status" value="1"/>
</dbReference>
<evidence type="ECO:0000313" key="3">
    <source>
        <dbReference type="Proteomes" id="UP000009875"/>
    </source>
</evidence>
<dbReference type="SUPFAM" id="SSF55729">
    <property type="entry name" value="Acyl-CoA N-acyltransferases (Nat)"/>
    <property type="match status" value="1"/>
</dbReference>